<name>A0A7W4I8D6_GLUDI</name>
<dbReference type="InterPro" id="IPR007712">
    <property type="entry name" value="RelE/ParE_toxin"/>
</dbReference>
<dbReference type="SUPFAM" id="SSF143011">
    <property type="entry name" value="RelE-like"/>
    <property type="match status" value="1"/>
</dbReference>
<comment type="similarity">
    <text evidence="1">Belongs to the RelE toxin family.</text>
</comment>
<dbReference type="AlphaFoldDB" id="A0A7W4I8D6"/>
<accession>A0A7W4I8D6</accession>
<dbReference type="Pfam" id="PF05016">
    <property type="entry name" value="ParE_toxin"/>
    <property type="match status" value="1"/>
</dbReference>
<organism evidence="3 4">
    <name type="scientific">Gluconacetobacter diazotrophicus</name>
    <name type="common">Acetobacter diazotrophicus</name>
    <dbReference type="NCBI Taxonomy" id="33996"/>
    <lineage>
        <taxon>Bacteria</taxon>
        <taxon>Pseudomonadati</taxon>
        <taxon>Pseudomonadota</taxon>
        <taxon>Alphaproteobacteria</taxon>
        <taxon>Acetobacterales</taxon>
        <taxon>Acetobacteraceae</taxon>
        <taxon>Gluconacetobacter</taxon>
    </lineage>
</organism>
<dbReference type="Gene3D" id="3.30.2310.20">
    <property type="entry name" value="RelE-like"/>
    <property type="match status" value="1"/>
</dbReference>
<gene>
    <name evidence="3" type="ORF">HLH33_17685</name>
</gene>
<evidence type="ECO:0000313" key="4">
    <source>
        <dbReference type="Proteomes" id="UP000550787"/>
    </source>
</evidence>
<comment type="caution">
    <text evidence="3">The sequence shown here is derived from an EMBL/GenBank/DDBJ whole genome shotgun (WGS) entry which is preliminary data.</text>
</comment>
<evidence type="ECO:0000313" key="3">
    <source>
        <dbReference type="EMBL" id="MBB2158104.1"/>
    </source>
</evidence>
<keyword evidence="2" id="KW-1277">Toxin-antitoxin system</keyword>
<dbReference type="PANTHER" id="PTHR35601">
    <property type="entry name" value="TOXIN RELE"/>
    <property type="match status" value="1"/>
</dbReference>
<evidence type="ECO:0000256" key="1">
    <source>
        <dbReference type="ARBA" id="ARBA00006226"/>
    </source>
</evidence>
<reference evidence="3 4" key="1">
    <citation type="submission" date="2020-04" db="EMBL/GenBank/DDBJ databases">
        <title>Description of novel Gluconacetobacter.</title>
        <authorList>
            <person name="Sombolestani A."/>
        </authorList>
    </citation>
    <scope>NUCLEOTIDE SEQUENCE [LARGE SCALE GENOMIC DNA]</scope>
    <source>
        <strain evidence="3 4">LMG 7603</strain>
    </source>
</reference>
<dbReference type="PANTHER" id="PTHR35601:SF1">
    <property type="entry name" value="TOXIN RELE"/>
    <property type="match status" value="1"/>
</dbReference>
<dbReference type="EMBL" id="JABEQG010000057">
    <property type="protein sequence ID" value="MBB2158104.1"/>
    <property type="molecule type" value="Genomic_DNA"/>
</dbReference>
<proteinExistence type="inferred from homology"/>
<protein>
    <submittedName>
        <fullName evidence="3">Type II toxin-antitoxin system RelE/ParE family toxin</fullName>
    </submittedName>
</protein>
<evidence type="ECO:0000256" key="2">
    <source>
        <dbReference type="ARBA" id="ARBA00022649"/>
    </source>
</evidence>
<dbReference type="Proteomes" id="UP000550787">
    <property type="component" value="Unassembled WGS sequence"/>
</dbReference>
<sequence length="96" mass="10944">MTYKLAFLESALKEWRKLDGTTREALRKKLAERCTVPRVASAQLSGSRDRYKIKLRGIGYRLVYEVRDAEILVVVVAIGRRDRNEVYKAAAGRSVS</sequence>
<dbReference type="RefSeq" id="WP_183116545.1">
    <property type="nucleotide sequence ID" value="NZ_JABEQG010000057.1"/>
</dbReference>
<dbReference type="InterPro" id="IPR035093">
    <property type="entry name" value="RelE/ParE_toxin_dom_sf"/>
</dbReference>